<dbReference type="STRING" id="1379910.TH63_09270"/>
<dbReference type="GO" id="GO:0004645">
    <property type="term" value="F:1,4-alpha-oligoglucan phosphorylase activity"/>
    <property type="evidence" value="ECO:0007669"/>
    <property type="project" value="InterPro"/>
</dbReference>
<dbReference type="Pfam" id="PF00591">
    <property type="entry name" value="Glycos_transf_3"/>
    <property type="match status" value="1"/>
</dbReference>
<evidence type="ECO:0000259" key="5">
    <source>
        <dbReference type="SMART" id="SM00941"/>
    </source>
</evidence>
<dbReference type="KEGG" id="ruf:TH63_09270"/>
<reference evidence="6 7" key="1">
    <citation type="submission" date="2015-01" db="EMBL/GenBank/DDBJ databases">
        <title>Rufibacter sp./DG31D/ whole genome sequencing.</title>
        <authorList>
            <person name="Kim M.K."/>
            <person name="Srinivasan S."/>
            <person name="Lee J.-J."/>
        </authorList>
    </citation>
    <scope>NUCLEOTIDE SEQUENCE [LARGE SCALE GENOMIC DNA]</scope>
    <source>
        <strain evidence="6 7">DG31D</strain>
    </source>
</reference>
<dbReference type="NCBIfam" id="TIGR02645">
    <property type="entry name" value="ARCH_P_rylase"/>
    <property type="match status" value="1"/>
</dbReference>
<dbReference type="Gene3D" id="3.90.1170.30">
    <property type="entry name" value="Pyrimidine nucleoside phosphorylase-like, C-terminal domain"/>
    <property type="match status" value="1"/>
</dbReference>
<dbReference type="InterPro" id="IPR000053">
    <property type="entry name" value="Thymidine/pyrmidine_PPase"/>
</dbReference>
<dbReference type="Proteomes" id="UP000036458">
    <property type="component" value="Chromosome"/>
</dbReference>
<evidence type="ECO:0000256" key="1">
    <source>
        <dbReference type="ARBA" id="ARBA00011892"/>
    </source>
</evidence>
<dbReference type="PIRSF" id="PIRSF000478">
    <property type="entry name" value="TP_PyNP"/>
    <property type="match status" value="1"/>
</dbReference>
<sequence length="497" mass="52854">MYGYELAFKDLGIDTQQEHVVYMRADCHVCKSEGFSALTRIKVWDQQKSIVASLNVIETDILSPGEISLSKGARETLQVSEGALLAVSHLSPVESMKYVRAKIFGNQLPTAAYRAIMQDLVQGNYSNVDIAAFITGCAVQMSVQEIVGLTQAMIGVGEKITWDFPLVVDKHSVGGLPGNRTTPIVVAIVAAYGLPIPKTSSRAITSPAGTADTLGTLTRVNLDIEEIKQVVQKEGGCFAWGGAVKLSPADDVLIRVERALDIDSEGQLIASVLSKKVSVGATHVVIDVPVGETAKIRSHKNAERLKTHLEQVARALGLKLEVLLTDGTQPVGRGIGPALEAMDVLAVLQNDPAAPQDLKEKALVFAGCLLELAGKEPAGNGIKVAQAILESGEAYQKFKAICLAQGGFTVPNYAPFCHEVTAAQAGTIIRIDNRRLSKVAKLAGAPEDTMAGVLFAAPLGKTVAPGDLLFTIFSESEGELAYALEYVNNEKDIITIA</sequence>
<dbReference type="Pfam" id="PF02885">
    <property type="entry name" value="Glycos_trans_3N"/>
    <property type="match status" value="1"/>
</dbReference>
<dbReference type="EC" id="2.4.2.4" evidence="1"/>
<name>A0A0H4VPY4_9BACT</name>
<protein>
    <recommendedName>
        <fullName evidence="1">thymidine phosphorylase</fullName>
        <ecNumber evidence="1">2.4.2.4</ecNumber>
    </recommendedName>
</protein>
<dbReference type="RefSeq" id="WP_048920699.1">
    <property type="nucleotide sequence ID" value="NZ_CP010777.1"/>
</dbReference>
<keyword evidence="2" id="KW-0328">Glycosyltransferase</keyword>
<dbReference type="InterPro" id="IPR013102">
    <property type="entry name" value="PYNP_C"/>
</dbReference>
<dbReference type="InterPro" id="IPR035902">
    <property type="entry name" value="Nuc_phospho_transferase"/>
</dbReference>
<gene>
    <name evidence="6" type="ORF">TH63_09270</name>
</gene>
<dbReference type="Gene3D" id="2.40.40.20">
    <property type="match status" value="1"/>
</dbReference>
<evidence type="ECO:0000256" key="3">
    <source>
        <dbReference type="ARBA" id="ARBA00022679"/>
    </source>
</evidence>
<keyword evidence="3" id="KW-0808">Transferase</keyword>
<dbReference type="GO" id="GO:0005829">
    <property type="term" value="C:cytosol"/>
    <property type="evidence" value="ECO:0007669"/>
    <property type="project" value="TreeGrafter"/>
</dbReference>
<dbReference type="GO" id="GO:0009032">
    <property type="term" value="F:thymidine phosphorylase activity"/>
    <property type="evidence" value="ECO:0007669"/>
    <property type="project" value="UniProtKB-EC"/>
</dbReference>
<dbReference type="InterPro" id="IPR000312">
    <property type="entry name" value="Glycosyl_Trfase_fam3"/>
</dbReference>
<keyword evidence="7" id="KW-1185">Reference proteome</keyword>
<dbReference type="InterPro" id="IPR036320">
    <property type="entry name" value="Glycosyl_Trfase_fam3_N_dom_sf"/>
</dbReference>
<dbReference type="PATRIC" id="fig|1379910.4.peg.2010"/>
<dbReference type="InterPro" id="IPR013466">
    <property type="entry name" value="Thymidine/AMP_Pase"/>
</dbReference>
<dbReference type="NCBIfam" id="NF003338">
    <property type="entry name" value="PRK04350.1"/>
    <property type="match status" value="1"/>
</dbReference>
<dbReference type="InterPro" id="IPR028579">
    <property type="entry name" value="Thym_Pase_Put"/>
</dbReference>
<dbReference type="PANTHER" id="PTHR10515">
    <property type="entry name" value="THYMIDINE PHOSPHORYLASE"/>
    <property type="match status" value="1"/>
</dbReference>
<organism evidence="6 7">
    <name type="scientific">Rufibacter radiotolerans</name>
    <dbReference type="NCBI Taxonomy" id="1379910"/>
    <lineage>
        <taxon>Bacteria</taxon>
        <taxon>Pseudomonadati</taxon>
        <taxon>Bacteroidota</taxon>
        <taxon>Cytophagia</taxon>
        <taxon>Cytophagales</taxon>
        <taxon>Hymenobacteraceae</taxon>
        <taxon>Rufibacter</taxon>
    </lineage>
</organism>
<dbReference type="GO" id="GO:0006213">
    <property type="term" value="P:pyrimidine nucleoside metabolic process"/>
    <property type="evidence" value="ECO:0007669"/>
    <property type="project" value="InterPro"/>
</dbReference>
<dbReference type="EMBL" id="CP010777">
    <property type="protein sequence ID" value="AKQ45789.1"/>
    <property type="molecule type" value="Genomic_DNA"/>
</dbReference>
<comment type="catalytic activity">
    <reaction evidence="4">
        <text>thymidine + phosphate = 2-deoxy-alpha-D-ribose 1-phosphate + thymine</text>
        <dbReference type="Rhea" id="RHEA:16037"/>
        <dbReference type="ChEBI" id="CHEBI:17748"/>
        <dbReference type="ChEBI" id="CHEBI:17821"/>
        <dbReference type="ChEBI" id="CHEBI:43474"/>
        <dbReference type="ChEBI" id="CHEBI:57259"/>
        <dbReference type="EC" id="2.4.2.4"/>
    </reaction>
</comment>
<evidence type="ECO:0000313" key="6">
    <source>
        <dbReference type="EMBL" id="AKQ45789.1"/>
    </source>
</evidence>
<dbReference type="HAMAP" id="MF_00703">
    <property type="entry name" value="Thymid_phosp_2"/>
    <property type="match status" value="1"/>
</dbReference>
<dbReference type="Gene3D" id="3.40.1030.10">
    <property type="entry name" value="Nucleoside phosphorylase/phosphoribosyltransferase catalytic domain"/>
    <property type="match status" value="1"/>
</dbReference>
<dbReference type="OrthoDB" id="341217at2"/>
<accession>A0A0H4VPY4</accession>
<evidence type="ECO:0000256" key="2">
    <source>
        <dbReference type="ARBA" id="ARBA00022676"/>
    </source>
</evidence>
<dbReference type="AlphaFoldDB" id="A0A0H4VPY4"/>
<dbReference type="SMART" id="SM00941">
    <property type="entry name" value="PYNP_C"/>
    <property type="match status" value="1"/>
</dbReference>
<dbReference type="PANTHER" id="PTHR10515:SF0">
    <property type="entry name" value="THYMIDINE PHOSPHORYLASE"/>
    <property type="match status" value="1"/>
</dbReference>
<dbReference type="InterPro" id="IPR017459">
    <property type="entry name" value="Glycosyl_Trfase_fam3_N_dom"/>
</dbReference>
<dbReference type="GO" id="GO:0006206">
    <property type="term" value="P:pyrimidine nucleobase metabolic process"/>
    <property type="evidence" value="ECO:0007669"/>
    <property type="project" value="InterPro"/>
</dbReference>
<dbReference type="Gene3D" id="1.20.970.50">
    <property type="match status" value="1"/>
</dbReference>
<dbReference type="InterPro" id="IPR036566">
    <property type="entry name" value="PYNP-like_C_sf"/>
</dbReference>
<evidence type="ECO:0000256" key="4">
    <source>
        <dbReference type="ARBA" id="ARBA00048550"/>
    </source>
</evidence>
<dbReference type="SUPFAM" id="SSF54680">
    <property type="entry name" value="Pyrimidine nucleoside phosphorylase C-terminal domain"/>
    <property type="match status" value="1"/>
</dbReference>
<feature type="domain" description="Pyrimidine nucleoside phosphorylase C-terminal" evidence="5">
    <location>
        <begin position="427"/>
        <end position="494"/>
    </location>
</feature>
<evidence type="ECO:0000313" key="7">
    <source>
        <dbReference type="Proteomes" id="UP000036458"/>
    </source>
</evidence>
<dbReference type="SUPFAM" id="SSF52418">
    <property type="entry name" value="Nucleoside phosphorylase/phosphoribosyltransferase catalytic domain"/>
    <property type="match status" value="1"/>
</dbReference>
<proteinExistence type="inferred from homology"/>
<dbReference type="SUPFAM" id="SSF47648">
    <property type="entry name" value="Nucleoside phosphorylase/phosphoribosyltransferase N-terminal domain"/>
    <property type="match status" value="1"/>
</dbReference>